<dbReference type="InterPro" id="IPR029044">
    <property type="entry name" value="Nucleotide-diphossugar_trans"/>
</dbReference>
<dbReference type="GO" id="GO:0016266">
    <property type="term" value="P:protein O-linked glycosylation via N-acetyl-galactosamine"/>
    <property type="evidence" value="ECO:0007669"/>
    <property type="project" value="TreeGrafter"/>
</dbReference>
<name>A0A9D4RZC6_DREPO</name>
<dbReference type="AlphaFoldDB" id="A0A9D4RZC6"/>
<evidence type="ECO:0000256" key="5">
    <source>
        <dbReference type="ARBA" id="ARBA00022692"/>
    </source>
</evidence>
<evidence type="ECO:0000256" key="3">
    <source>
        <dbReference type="ARBA" id="ARBA00022676"/>
    </source>
</evidence>
<reference evidence="15" key="2">
    <citation type="submission" date="2020-11" db="EMBL/GenBank/DDBJ databases">
        <authorList>
            <person name="McCartney M.A."/>
            <person name="Auch B."/>
            <person name="Kono T."/>
            <person name="Mallez S."/>
            <person name="Becker A."/>
            <person name="Gohl D.M."/>
            <person name="Silverstein K.A.T."/>
            <person name="Koren S."/>
            <person name="Bechman K.B."/>
            <person name="Herman A."/>
            <person name="Abrahante J.E."/>
            <person name="Garbe J."/>
        </authorList>
    </citation>
    <scope>NUCLEOTIDE SEQUENCE</scope>
    <source>
        <strain evidence="15">Duluth1</strain>
        <tissue evidence="15">Whole animal</tissue>
    </source>
</reference>
<organism evidence="15 16">
    <name type="scientific">Dreissena polymorpha</name>
    <name type="common">Zebra mussel</name>
    <name type="synonym">Mytilus polymorpha</name>
    <dbReference type="NCBI Taxonomy" id="45954"/>
    <lineage>
        <taxon>Eukaryota</taxon>
        <taxon>Metazoa</taxon>
        <taxon>Spiralia</taxon>
        <taxon>Lophotrochozoa</taxon>
        <taxon>Mollusca</taxon>
        <taxon>Bivalvia</taxon>
        <taxon>Autobranchia</taxon>
        <taxon>Heteroconchia</taxon>
        <taxon>Euheterodonta</taxon>
        <taxon>Imparidentia</taxon>
        <taxon>Neoheterodontei</taxon>
        <taxon>Myida</taxon>
        <taxon>Dreissenoidea</taxon>
        <taxon>Dreissenidae</taxon>
        <taxon>Dreissena</taxon>
    </lineage>
</organism>
<evidence type="ECO:0000256" key="9">
    <source>
        <dbReference type="ARBA" id="ARBA00023180"/>
    </source>
</evidence>
<evidence type="ECO:0000256" key="13">
    <source>
        <dbReference type="SAM" id="MobiDB-lite"/>
    </source>
</evidence>
<evidence type="ECO:0000256" key="4">
    <source>
        <dbReference type="ARBA" id="ARBA00022679"/>
    </source>
</evidence>
<keyword evidence="4" id="KW-0808">Transferase</keyword>
<dbReference type="EMBL" id="JAIWYP010000001">
    <property type="protein sequence ID" value="KAH3884655.1"/>
    <property type="molecule type" value="Genomic_DNA"/>
</dbReference>
<comment type="catalytic activity">
    <reaction evidence="12">
        <text>3-O-(beta-D-glucosyl)-L-seryl-[EGF-like domain protein] + UDP-alpha-D-xylose = 3-O-[alpha-D-xylosyl-(1-&gt;3)-beta-D-glucosyl]-L-seryl-[EGF-like domain protein] + UDP + H(+)</text>
        <dbReference type="Rhea" id="RHEA:56064"/>
        <dbReference type="Rhea" id="RHEA-COMP:14610"/>
        <dbReference type="Rhea" id="RHEA-COMP:14611"/>
        <dbReference type="ChEBI" id="CHEBI:15378"/>
        <dbReference type="ChEBI" id="CHEBI:57632"/>
        <dbReference type="ChEBI" id="CHEBI:58223"/>
        <dbReference type="ChEBI" id="CHEBI:140575"/>
        <dbReference type="ChEBI" id="CHEBI:140576"/>
        <dbReference type="EC" id="2.4.2.42"/>
    </reaction>
</comment>
<evidence type="ECO:0000256" key="1">
    <source>
        <dbReference type="ARBA" id="ARBA00004606"/>
    </source>
</evidence>
<dbReference type="EC" id="2.4.2.42" evidence="11"/>
<evidence type="ECO:0000256" key="11">
    <source>
        <dbReference type="ARBA" id="ARBA00038854"/>
    </source>
</evidence>
<dbReference type="PANTHER" id="PTHR46012:SF2">
    <property type="entry name" value="IP22168P"/>
    <property type="match status" value="1"/>
</dbReference>
<dbReference type="Gene3D" id="3.90.550.10">
    <property type="entry name" value="Spore Coat Polysaccharide Biosynthesis Protein SpsA, Chain A"/>
    <property type="match status" value="1"/>
</dbReference>
<evidence type="ECO:0000256" key="10">
    <source>
        <dbReference type="ARBA" id="ARBA00037301"/>
    </source>
</evidence>
<dbReference type="GO" id="GO:0140563">
    <property type="term" value="F:UDP-D-xylose:beta-D-glucoside alpha-1,3-D-xylosyltransferase activity"/>
    <property type="evidence" value="ECO:0007669"/>
    <property type="project" value="UniProtKB-EC"/>
</dbReference>
<reference evidence="15" key="1">
    <citation type="journal article" date="2019" name="bioRxiv">
        <title>The Genome of the Zebra Mussel, Dreissena polymorpha: A Resource for Invasive Species Research.</title>
        <authorList>
            <person name="McCartney M.A."/>
            <person name="Auch B."/>
            <person name="Kono T."/>
            <person name="Mallez S."/>
            <person name="Zhang Y."/>
            <person name="Obille A."/>
            <person name="Becker A."/>
            <person name="Abrahante J.E."/>
            <person name="Garbe J."/>
            <person name="Badalamenti J.P."/>
            <person name="Herman A."/>
            <person name="Mangelson H."/>
            <person name="Liachko I."/>
            <person name="Sullivan S."/>
            <person name="Sone E.D."/>
            <person name="Koren S."/>
            <person name="Silverstein K.A.T."/>
            <person name="Beckman K.B."/>
            <person name="Gohl D.M."/>
        </authorList>
    </citation>
    <scope>NUCLEOTIDE SEQUENCE</scope>
    <source>
        <strain evidence="15">Duluth1</strain>
        <tissue evidence="15">Whole animal</tissue>
    </source>
</reference>
<keyword evidence="6" id="KW-0735">Signal-anchor</keyword>
<evidence type="ECO:0000256" key="7">
    <source>
        <dbReference type="ARBA" id="ARBA00022989"/>
    </source>
</evidence>
<evidence type="ECO:0000313" key="15">
    <source>
        <dbReference type="EMBL" id="KAH3884655.1"/>
    </source>
</evidence>
<sequence>MPTRGCWKMLFKLGLTVIILVAIYMFYAIDTELKSTKVTEEGFSNLNNAGQDTKYAADVVDELKTEIKTENEKSSVPPRESIHLAVVACGDRAEETLVMLKSAVLFTYIPLTFHIFTETSLMVHFQQQLDFWPPKYRQRIEFALYNITFPEHDGVKAEEWQKLFKPCACQRLFISDILHHIDSLIYVDTDVLFLGPIEDIWALFKSFNSSHMSALAIEHEDKAIGWYNRFARHPYYGEVGVNSGVMLMNLTRMRASPWLQKMNAFYKEYKLKITFGDQDLINIYFHYHPDQLYIFSCEINYRPDHCMYMSVCKPAEKVGAVILHGCRRVWFEDKQPAFKAVYQAFKEHYLGGSLRYDLLASITKNLAAAEPSNCGKVEGLFTRRIDSHLTHIDSQQQQQQQLPMDQQQQQQHKENPIS</sequence>
<accession>A0A9D4RZC6</accession>
<keyword evidence="3" id="KW-0328">Glycosyltransferase</keyword>
<comment type="caution">
    <text evidence="15">The sequence shown here is derived from an EMBL/GenBank/DDBJ whole genome shotgun (WGS) entry which is preliminary data.</text>
</comment>
<dbReference type="Pfam" id="PF01501">
    <property type="entry name" value="Glyco_transf_8"/>
    <property type="match status" value="1"/>
</dbReference>
<keyword evidence="7 14" id="KW-1133">Transmembrane helix</keyword>
<keyword evidence="16" id="KW-1185">Reference proteome</keyword>
<dbReference type="SUPFAM" id="SSF53448">
    <property type="entry name" value="Nucleotide-diphospho-sugar transferases"/>
    <property type="match status" value="1"/>
</dbReference>
<feature type="region of interest" description="Disordered" evidence="13">
    <location>
        <begin position="392"/>
        <end position="418"/>
    </location>
</feature>
<evidence type="ECO:0000256" key="14">
    <source>
        <dbReference type="SAM" id="Phobius"/>
    </source>
</evidence>
<keyword evidence="9" id="KW-0325">Glycoprotein</keyword>
<dbReference type="InterPro" id="IPR051993">
    <property type="entry name" value="Glycosyltransferase_8"/>
</dbReference>
<gene>
    <name evidence="15" type="ORF">DPMN_008641</name>
</gene>
<comment type="similarity">
    <text evidence="2">Belongs to the glycosyltransferase 8 family.</text>
</comment>
<dbReference type="PANTHER" id="PTHR46012">
    <property type="entry name" value="IP22168P"/>
    <property type="match status" value="1"/>
</dbReference>
<keyword evidence="8 14" id="KW-0472">Membrane</keyword>
<feature type="compositionally biased region" description="Low complexity" evidence="13">
    <location>
        <begin position="395"/>
        <end position="410"/>
    </location>
</feature>
<dbReference type="InterPro" id="IPR002495">
    <property type="entry name" value="Glyco_trans_8"/>
</dbReference>
<proteinExistence type="inferred from homology"/>
<dbReference type="Proteomes" id="UP000828390">
    <property type="component" value="Unassembled WGS sequence"/>
</dbReference>
<feature type="transmembrane region" description="Helical" evidence="14">
    <location>
        <begin position="9"/>
        <end position="29"/>
    </location>
</feature>
<evidence type="ECO:0000256" key="12">
    <source>
        <dbReference type="ARBA" id="ARBA00049181"/>
    </source>
</evidence>
<keyword evidence="5 14" id="KW-0812">Transmembrane</keyword>
<protein>
    <recommendedName>
        <fullName evidence="11">UDP-D-xylose:beta-D-glucoside alpha-1,3-D-xylosyltransferase</fullName>
        <ecNumber evidence="11">2.4.2.42</ecNumber>
    </recommendedName>
</protein>
<dbReference type="OrthoDB" id="6238971at2759"/>
<dbReference type="GO" id="GO:0016020">
    <property type="term" value="C:membrane"/>
    <property type="evidence" value="ECO:0007669"/>
    <property type="project" value="UniProtKB-SubCell"/>
</dbReference>
<comment type="subcellular location">
    <subcellularLocation>
        <location evidence="1">Membrane</location>
        <topology evidence="1">Single-pass type II membrane protein</topology>
    </subcellularLocation>
</comment>
<evidence type="ECO:0000256" key="8">
    <source>
        <dbReference type="ARBA" id="ARBA00023136"/>
    </source>
</evidence>
<evidence type="ECO:0000313" key="16">
    <source>
        <dbReference type="Proteomes" id="UP000828390"/>
    </source>
</evidence>
<evidence type="ECO:0000256" key="2">
    <source>
        <dbReference type="ARBA" id="ARBA00006351"/>
    </source>
</evidence>
<evidence type="ECO:0000256" key="6">
    <source>
        <dbReference type="ARBA" id="ARBA00022968"/>
    </source>
</evidence>
<comment type="function">
    <text evidence="10">Glycosyltransferase which elongates the O-linked glucose attached to EGF-like repeats in the extracellular domain of Notch proteins by catalyzing the addition of xylose.</text>
</comment>